<accession>A0A6J4MF23</accession>
<organism evidence="2">
    <name type="scientific">uncultured Gemmatimonadaceae bacterium</name>
    <dbReference type="NCBI Taxonomy" id="246130"/>
    <lineage>
        <taxon>Bacteria</taxon>
        <taxon>Pseudomonadati</taxon>
        <taxon>Gemmatimonadota</taxon>
        <taxon>Gemmatimonadia</taxon>
        <taxon>Gemmatimonadales</taxon>
        <taxon>Gemmatimonadaceae</taxon>
        <taxon>environmental samples</taxon>
    </lineage>
</organism>
<reference evidence="2" key="1">
    <citation type="submission" date="2020-02" db="EMBL/GenBank/DDBJ databases">
        <authorList>
            <person name="Meier V. D."/>
        </authorList>
    </citation>
    <scope>NUCLEOTIDE SEQUENCE</scope>
    <source>
        <strain evidence="2">AVDCRST_MAG40</strain>
    </source>
</reference>
<evidence type="ECO:0000313" key="2">
    <source>
        <dbReference type="EMBL" id="CAA9356350.1"/>
    </source>
</evidence>
<name>A0A6J4MF23_9BACT</name>
<dbReference type="AlphaFoldDB" id="A0A6J4MF23"/>
<evidence type="ECO:0000256" key="1">
    <source>
        <dbReference type="SAM" id="MobiDB-lite"/>
    </source>
</evidence>
<feature type="compositionally biased region" description="Basic and acidic residues" evidence="1">
    <location>
        <begin position="84"/>
        <end position="94"/>
    </location>
</feature>
<gene>
    <name evidence="2" type="ORF">AVDCRST_MAG40-3198</name>
</gene>
<protein>
    <submittedName>
        <fullName evidence="2">Uncharacterized protein</fullName>
    </submittedName>
</protein>
<dbReference type="EMBL" id="CADCTX010000878">
    <property type="protein sequence ID" value="CAA9356350.1"/>
    <property type="molecule type" value="Genomic_DNA"/>
</dbReference>
<feature type="compositionally biased region" description="Basic and acidic residues" evidence="1">
    <location>
        <begin position="40"/>
        <end position="49"/>
    </location>
</feature>
<feature type="region of interest" description="Disordered" evidence="1">
    <location>
        <begin position="1"/>
        <end position="128"/>
    </location>
</feature>
<proteinExistence type="predicted"/>
<feature type="non-terminal residue" evidence="2">
    <location>
        <position position="128"/>
    </location>
</feature>
<feature type="non-terminal residue" evidence="2">
    <location>
        <position position="1"/>
    </location>
</feature>
<sequence>PARPLPGHAPRQLPLLHREAHPPHAVQRLHAAAGRVAPRPRADRREPRGRPPQRAGRRDERAGLQHPAHPAGPQRHLAAARPAGRGEPDAERLVRRPARAAGAGRGRPHHPEERRLQGRRLGRAEAAM</sequence>